<accession>A0A2T1HWA0</accession>
<keyword evidence="2" id="KW-1185">Reference proteome</keyword>
<protein>
    <recommendedName>
        <fullName evidence="3">RES domain-containing protein</fullName>
    </recommendedName>
</protein>
<dbReference type="EMBL" id="PVZS01000005">
    <property type="protein sequence ID" value="PSC05973.1"/>
    <property type="molecule type" value="Genomic_DNA"/>
</dbReference>
<reference evidence="2" key="1">
    <citation type="submission" date="2018-03" db="EMBL/GenBank/DDBJ databases">
        <authorList>
            <person name="Sun L."/>
            <person name="Liu H."/>
            <person name="Chen W."/>
            <person name="Huang K."/>
            <person name="Liu W."/>
            <person name="Gao X."/>
        </authorList>
    </citation>
    <scope>NUCLEOTIDE SEQUENCE [LARGE SCALE GENOMIC DNA]</scope>
    <source>
        <strain evidence="2">SH9</strain>
    </source>
</reference>
<evidence type="ECO:0000313" key="2">
    <source>
        <dbReference type="Proteomes" id="UP000239772"/>
    </source>
</evidence>
<comment type="caution">
    <text evidence="1">The sequence shown here is derived from an EMBL/GenBank/DDBJ whole genome shotgun (WGS) entry which is preliminary data.</text>
</comment>
<name>A0A2T1HWA0_9HYPH</name>
<evidence type="ECO:0008006" key="3">
    <source>
        <dbReference type="Google" id="ProtNLM"/>
    </source>
</evidence>
<organism evidence="1 2">
    <name type="scientific">Alsobacter soli</name>
    <dbReference type="NCBI Taxonomy" id="2109933"/>
    <lineage>
        <taxon>Bacteria</taxon>
        <taxon>Pseudomonadati</taxon>
        <taxon>Pseudomonadota</taxon>
        <taxon>Alphaproteobacteria</taxon>
        <taxon>Hyphomicrobiales</taxon>
        <taxon>Alsobacteraceae</taxon>
        <taxon>Alsobacter</taxon>
    </lineage>
</organism>
<dbReference type="Proteomes" id="UP000239772">
    <property type="component" value="Unassembled WGS sequence"/>
</dbReference>
<proteinExistence type="predicted"/>
<evidence type="ECO:0000313" key="1">
    <source>
        <dbReference type="EMBL" id="PSC05973.1"/>
    </source>
</evidence>
<dbReference type="AlphaFoldDB" id="A0A2T1HWA0"/>
<sequence length="242" mass="27850">MAEKLDPERVFDLMRHAFNSKLKERLEEAGDLLPEHMLPRLPELKRVPPARNGEILPCVYEWATSRHWRRLVPRGEEALFHGSRYGQSMLDDNAMYRSPSGFPGVFLTRSVDVAAHFALMEGRDDAEPLGCILVLNRRTLKQRYRLEPRDEGWWDDLGGRPNGITECEEAVWATITDLSRHLLGVIWIPPHAPEAAWFESAGECKQRLFARQHDIAELKRARLNLLKVAGRLRVNRRSDQAA</sequence>
<gene>
    <name evidence="1" type="ORF">SLNSH_06250</name>
</gene>